<dbReference type="Pfam" id="PF01609">
    <property type="entry name" value="DDE_Tnp_1"/>
    <property type="match status" value="1"/>
</dbReference>
<dbReference type="GO" id="GO:0004803">
    <property type="term" value="F:transposase activity"/>
    <property type="evidence" value="ECO:0007669"/>
    <property type="project" value="InterPro"/>
</dbReference>
<geneLocation type="plasmid" evidence="4 5">
    <name>unnamed2</name>
</geneLocation>
<organism evidence="4 5">
    <name type="scientific">Bacteroides ovatus</name>
    <dbReference type="NCBI Taxonomy" id="28116"/>
    <lineage>
        <taxon>Bacteria</taxon>
        <taxon>Pseudomonadati</taxon>
        <taxon>Bacteroidota</taxon>
        <taxon>Bacteroidia</taxon>
        <taxon>Bacteroidales</taxon>
        <taxon>Bacteroidaceae</taxon>
        <taxon>Bacteroides</taxon>
    </lineage>
</organism>
<keyword evidence="1" id="KW-1133">Transmembrane helix</keyword>
<feature type="transmembrane region" description="Helical" evidence="1">
    <location>
        <begin position="114"/>
        <end position="135"/>
    </location>
</feature>
<name>A0AAP9DQK6_BACOV</name>
<accession>A0AAP9DQK6</accession>
<dbReference type="InterPro" id="IPR002559">
    <property type="entry name" value="Transposase_11"/>
</dbReference>
<evidence type="ECO:0000313" key="3">
    <source>
        <dbReference type="EMBL" id="QDM09782.1"/>
    </source>
</evidence>
<keyword evidence="4" id="KW-0614">Plasmid</keyword>
<dbReference type="SUPFAM" id="SSF53098">
    <property type="entry name" value="Ribonuclease H-like"/>
    <property type="match status" value="1"/>
</dbReference>
<dbReference type="InterPro" id="IPR047658">
    <property type="entry name" value="IS4-like_transpos"/>
</dbReference>
<dbReference type="Proteomes" id="UP000318823">
    <property type="component" value="Chromosome"/>
</dbReference>
<proteinExistence type="predicted"/>
<evidence type="ECO:0000313" key="5">
    <source>
        <dbReference type="Proteomes" id="UP000318823"/>
    </source>
</evidence>
<dbReference type="RefSeq" id="WP_032846086.1">
    <property type="nucleotide sequence ID" value="NZ_CP041395.1"/>
</dbReference>
<dbReference type="GO" id="GO:0006313">
    <property type="term" value="P:DNA transposition"/>
    <property type="evidence" value="ECO:0007669"/>
    <property type="project" value="InterPro"/>
</dbReference>
<reference evidence="4" key="2">
    <citation type="journal article" date="2018" name="Nature">
        <title>Human gut bacteria contain acquired interbacterial defence systems.</title>
        <authorList>
            <person name="Ross B.D."/>
            <person name="Verster A.J."/>
            <person name="Radey M.C."/>
            <person name="Schmidtke D.T."/>
            <person name="Pope C.E."/>
            <person name="Hoffman L.R."/>
            <person name="Hajjar A."/>
            <person name="Peterson S.B."/>
            <person name="Borenstein E."/>
            <person name="Mougous J."/>
        </authorList>
    </citation>
    <scope>NUCLEOTIDE SEQUENCE</scope>
    <source>
        <strain evidence="4">3725 D1 iv</strain>
    </source>
</reference>
<dbReference type="AlphaFoldDB" id="A0AAP9DQK6"/>
<dbReference type="GO" id="GO:0003677">
    <property type="term" value="F:DNA binding"/>
    <property type="evidence" value="ECO:0007669"/>
    <property type="project" value="InterPro"/>
</dbReference>
<evidence type="ECO:0000313" key="4">
    <source>
        <dbReference type="EMBL" id="QDM12925.1"/>
    </source>
</evidence>
<gene>
    <name evidence="3" type="ORF">DYI28_14240</name>
    <name evidence="4" type="ORF">DYI28_29970</name>
</gene>
<feature type="transmembrane region" description="Helical" evidence="1">
    <location>
        <begin position="297"/>
        <end position="315"/>
    </location>
</feature>
<dbReference type="InterPro" id="IPR012337">
    <property type="entry name" value="RNaseH-like_sf"/>
</dbReference>
<evidence type="ECO:0000256" key="1">
    <source>
        <dbReference type="SAM" id="Phobius"/>
    </source>
</evidence>
<sequence length="367" mass="42840">MKTTNSKDLVKVNQILPIMQEHFGQSMNLARIKLMALLLHALCVVQTVSLHKLADAMPTAVDKDSNLRRLQRFFAKYVLDLDIIARMIFSLLPVKTGLVLSMDRTNWKFGEFNINILMLGITYKGIAFPLIFSLLPKRGNSSWNERRKIMERFIRLFGAECIDSLVADREFIGKEWTGWLNSRRIRYYIRIRQNFWIVKPSTGERIRAWWLFNDLKVGQEKFFHKLFLHKGEYVYLAGSRIKNSDGVPELQILICFNRPEGAILTYKKRWEIETAFRAMKSSGFNIEDTHMRDMERIARLVAMVCVALVWAYLVGEHKDINIKPIRILKHGRKAKSLVKYGLEEIATILLRPAYTPKFDVFKFLSCT</sequence>
<feature type="transmembrane region" description="Helical" evidence="1">
    <location>
        <begin position="74"/>
        <end position="94"/>
    </location>
</feature>
<reference evidence="4" key="3">
    <citation type="submission" date="2019-07" db="EMBL/GenBank/DDBJ databases">
        <authorList>
            <person name="Ross B.D."/>
            <person name="Verster A.J."/>
            <person name="Radey M.C."/>
            <person name="Schmidtke D.T."/>
            <person name="Pope C.E."/>
            <person name="Hoffman L.R."/>
            <person name="Hajjar A."/>
            <person name="Peterson S.B."/>
            <person name="Borenstein E."/>
            <person name="Mougous J.D."/>
        </authorList>
    </citation>
    <scope>NUCLEOTIDE SEQUENCE</scope>
    <source>
        <strain evidence="4">3725 D1 iv</strain>
        <plasmid evidence="4">unnamed2</plasmid>
    </source>
</reference>
<keyword evidence="1" id="KW-0472">Membrane</keyword>
<dbReference type="Proteomes" id="UP000318823">
    <property type="component" value="Plasmid unnamed2"/>
</dbReference>
<keyword evidence="1" id="KW-0812">Transmembrane</keyword>
<feature type="domain" description="Transposase IS4-like" evidence="2">
    <location>
        <begin position="158"/>
        <end position="310"/>
    </location>
</feature>
<protein>
    <submittedName>
        <fullName evidence="4">IS4 family transposase</fullName>
    </submittedName>
</protein>
<dbReference type="EMBL" id="CP041397">
    <property type="protein sequence ID" value="QDM12925.1"/>
    <property type="molecule type" value="Genomic_DNA"/>
</dbReference>
<dbReference type="NCBIfam" id="NF033591">
    <property type="entry name" value="transpos_IS4_2"/>
    <property type="match status" value="1"/>
</dbReference>
<evidence type="ECO:0000259" key="2">
    <source>
        <dbReference type="Pfam" id="PF01609"/>
    </source>
</evidence>
<reference evidence="5" key="1">
    <citation type="journal article" date="2018" name="J. Anim. Genet.">
        <title>Acquired interbacterial defense systems protect against interspecies antagonism in the human gut microbiome.</title>
        <authorList>
            <person name="Ross B.D."/>
            <person name="Verster A.J."/>
            <person name="Radey M.C."/>
            <person name="Schmidtke D.T."/>
            <person name="Pope C.E."/>
            <person name="Hoffman L.R."/>
            <person name="Hajjar A."/>
            <person name="Peterson S.B."/>
            <person name="Borenstein E."/>
            <person name="Mougous J."/>
        </authorList>
    </citation>
    <scope>NUCLEOTIDE SEQUENCE [LARGE SCALE GENOMIC DNA]</scope>
    <source>
        <strain evidence="5">3725 D1 iv</strain>
        <plasmid evidence="5">unnamed2</plasmid>
    </source>
</reference>
<dbReference type="EMBL" id="CP041395">
    <property type="protein sequence ID" value="QDM09782.1"/>
    <property type="molecule type" value="Genomic_DNA"/>
</dbReference>